<feature type="region of interest" description="Disordered" evidence="2">
    <location>
        <begin position="32"/>
        <end position="131"/>
    </location>
</feature>
<dbReference type="Proteomes" id="UP000585614">
    <property type="component" value="Unassembled WGS sequence"/>
</dbReference>
<feature type="compositionally biased region" description="Gly residues" evidence="2">
    <location>
        <begin position="62"/>
        <end position="102"/>
    </location>
</feature>
<dbReference type="GO" id="GO:0003730">
    <property type="term" value="F:mRNA 3'-UTR binding"/>
    <property type="evidence" value="ECO:0007669"/>
    <property type="project" value="TreeGrafter"/>
</dbReference>
<gene>
    <name evidence="3" type="ORF">mRhiFer1_008254</name>
</gene>
<protein>
    <recommendedName>
        <fullName evidence="5">RRM domain-containing protein</fullName>
    </recommendedName>
</protein>
<name>A0A7J7VR93_RHIFE</name>
<comment type="caution">
    <text evidence="3">The sequence shown here is derived from an EMBL/GenBank/DDBJ whole genome shotgun (WGS) entry which is preliminary data.</text>
</comment>
<proteinExistence type="predicted"/>
<dbReference type="SUPFAM" id="SSF54928">
    <property type="entry name" value="RNA-binding domain, RBD"/>
    <property type="match status" value="1"/>
</dbReference>
<keyword evidence="1" id="KW-0694">RNA-binding</keyword>
<dbReference type="InterPro" id="IPR012677">
    <property type="entry name" value="Nucleotide-bd_a/b_plait_sf"/>
</dbReference>
<evidence type="ECO:0000256" key="1">
    <source>
        <dbReference type="ARBA" id="ARBA00022884"/>
    </source>
</evidence>
<dbReference type="AlphaFoldDB" id="A0A7J7VR93"/>
<reference evidence="3 4" key="1">
    <citation type="journal article" date="2020" name="Nature">
        <title>Six reference-quality genomes reveal evolution of bat adaptations.</title>
        <authorList>
            <person name="Jebb D."/>
            <person name="Huang Z."/>
            <person name="Pippel M."/>
            <person name="Hughes G.M."/>
            <person name="Lavrichenko K."/>
            <person name="Devanna P."/>
            <person name="Winkler S."/>
            <person name="Jermiin L.S."/>
            <person name="Skirmuntt E.C."/>
            <person name="Katzourakis A."/>
            <person name="Burkitt-Gray L."/>
            <person name="Ray D.A."/>
            <person name="Sullivan K.A.M."/>
            <person name="Roscito J.G."/>
            <person name="Kirilenko B.M."/>
            <person name="Davalos L.M."/>
            <person name="Corthals A.P."/>
            <person name="Power M.L."/>
            <person name="Jones G."/>
            <person name="Ransome R.D."/>
            <person name="Dechmann D.K.N."/>
            <person name="Locatelli A.G."/>
            <person name="Puechmaille S.J."/>
            <person name="Fedrigo O."/>
            <person name="Jarvis E.D."/>
            <person name="Hiller M."/>
            <person name="Vernes S.C."/>
            <person name="Myers E.W."/>
            <person name="Teeling E.C."/>
        </authorList>
    </citation>
    <scope>NUCLEOTIDE SEQUENCE [LARGE SCALE GENOMIC DNA]</scope>
    <source>
        <strain evidence="3">MRhiFer1</strain>
        <tissue evidence="3">Lung</tissue>
    </source>
</reference>
<feature type="compositionally biased region" description="Low complexity" evidence="2">
    <location>
        <begin position="103"/>
        <end position="113"/>
    </location>
</feature>
<organism evidence="3 4">
    <name type="scientific">Rhinolophus ferrumequinum</name>
    <name type="common">Greater horseshoe bat</name>
    <dbReference type="NCBI Taxonomy" id="59479"/>
    <lineage>
        <taxon>Eukaryota</taxon>
        <taxon>Metazoa</taxon>
        <taxon>Chordata</taxon>
        <taxon>Craniata</taxon>
        <taxon>Vertebrata</taxon>
        <taxon>Euteleostomi</taxon>
        <taxon>Mammalia</taxon>
        <taxon>Eutheria</taxon>
        <taxon>Laurasiatheria</taxon>
        <taxon>Chiroptera</taxon>
        <taxon>Yinpterochiroptera</taxon>
        <taxon>Rhinolophoidea</taxon>
        <taxon>Rhinolophidae</taxon>
        <taxon>Rhinolophinae</taxon>
        <taxon>Rhinolophus</taxon>
    </lineage>
</organism>
<dbReference type="EMBL" id="JACAGC010000012">
    <property type="protein sequence ID" value="KAF6327536.1"/>
    <property type="molecule type" value="Genomic_DNA"/>
</dbReference>
<dbReference type="GO" id="GO:0000398">
    <property type="term" value="P:mRNA splicing, via spliceosome"/>
    <property type="evidence" value="ECO:0007669"/>
    <property type="project" value="TreeGrafter"/>
</dbReference>
<accession>A0A7J7VR93</accession>
<dbReference type="GO" id="GO:0071013">
    <property type="term" value="C:catalytic step 2 spliceosome"/>
    <property type="evidence" value="ECO:0007669"/>
    <property type="project" value="TreeGrafter"/>
</dbReference>
<evidence type="ECO:0000313" key="3">
    <source>
        <dbReference type="EMBL" id="KAF6327536.1"/>
    </source>
</evidence>
<dbReference type="PANTHER" id="PTHR48026:SF2">
    <property type="entry name" value="HETEROGENEOUS NUCLEAR RIBONUCLEOPROTEIN A1-RELATED"/>
    <property type="match status" value="1"/>
</dbReference>
<sequence length="131" mass="13484">MTNRGGGEKRGFAFVIFDDHDSLDKTVIQKYRPVNGDNCEVRKAPSKQEVASASSRQSGSGNFSGGRGGGFGGNDNFGRGGNFSGQGGLSVSHGGGGYGGSGDSYDGLGNDGSNCGGGRRYNDLGNYNNWK</sequence>
<evidence type="ECO:0008006" key="5">
    <source>
        <dbReference type="Google" id="ProtNLM"/>
    </source>
</evidence>
<dbReference type="Gene3D" id="3.30.70.330">
    <property type="match status" value="1"/>
</dbReference>
<dbReference type="InterPro" id="IPR035979">
    <property type="entry name" value="RBD_domain_sf"/>
</dbReference>
<dbReference type="PANTHER" id="PTHR48026">
    <property type="entry name" value="HOMOLOGOUS TO DROSOPHILA SQD (SQUID) PROTEIN"/>
    <property type="match status" value="1"/>
</dbReference>
<evidence type="ECO:0000313" key="4">
    <source>
        <dbReference type="Proteomes" id="UP000585614"/>
    </source>
</evidence>
<evidence type="ECO:0000256" key="2">
    <source>
        <dbReference type="SAM" id="MobiDB-lite"/>
    </source>
</evidence>